<dbReference type="eggNOG" id="COG0427">
    <property type="taxonomic scope" value="Bacteria"/>
</dbReference>
<name>A0A084IJC7_SALHC</name>
<dbReference type="Pfam" id="PF13336">
    <property type="entry name" value="AcetylCoA_hyd_C"/>
    <property type="match status" value="1"/>
</dbReference>
<dbReference type="SUPFAM" id="SSF100950">
    <property type="entry name" value="NagB/RpiA/CoA transferase-like"/>
    <property type="match status" value="1"/>
</dbReference>
<dbReference type="RefSeq" id="WP_037339080.1">
    <property type="nucleotide sequence ID" value="NZ_APNK01000022.1"/>
</dbReference>
<dbReference type="InterPro" id="IPR026888">
    <property type="entry name" value="AcetylCoA_hyd_C"/>
</dbReference>
<feature type="domain" description="Acetyl-CoA hydrolase/transferase C-terminal" evidence="1">
    <location>
        <begin position="439"/>
        <end position="601"/>
    </location>
</feature>
<dbReference type="InterPro" id="IPR046433">
    <property type="entry name" value="ActCoA_hydro"/>
</dbReference>
<dbReference type="GO" id="GO:0008775">
    <property type="term" value="F:acetate CoA-transferase activity"/>
    <property type="evidence" value="ECO:0007669"/>
    <property type="project" value="InterPro"/>
</dbReference>
<dbReference type="STRING" id="1304275.C41B8_13230"/>
<evidence type="ECO:0000259" key="1">
    <source>
        <dbReference type="Pfam" id="PF13336"/>
    </source>
</evidence>
<evidence type="ECO:0000313" key="3">
    <source>
        <dbReference type="Proteomes" id="UP000028302"/>
    </source>
</evidence>
<keyword evidence="2" id="KW-0378">Hydrolase</keyword>
<dbReference type="InterPro" id="IPR037171">
    <property type="entry name" value="NagB/RpiA_transferase-like"/>
</dbReference>
<protein>
    <submittedName>
        <fullName evidence="2">Acetyl-CoA hydrolase</fullName>
    </submittedName>
</protein>
<dbReference type="Gene3D" id="3.40.1080.10">
    <property type="entry name" value="Glutaconate Coenzyme A-transferase"/>
    <property type="match status" value="1"/>
</dbReference>
<accession>A0A084IJC7</accession>
<comment type="caution">
    <text evidence="2">The sequence shown here is derived from an EMBL/GenBank/DDBJ whole genome shotgun (WGS) entry which is preliminary data.</text>
</comment>
<dbReference type="Gene3D" id="3.30.750.70">
    <property type="entry name" value="4-hydroxybutyrate coenzyme like domains"/>
    <property type="match status" value="1"/>
</dbReference>
<keyword evidence="3" id="KW-1185">Reference proteome</keyword>
<proteinExistence type="predicted"/>
<dbReference type="PANTHER" id="PTHR21432:SF20">
    <property type="entry name" value="ACETYL-COA HYDROLASE"/>
    <property type="match status" value="1"/>
</dbReference>
<dbReference type="Proteomes" id="UP000028302">
    <property type="component" value="Unassembled WGS sequence"/>
</dbReference>
<gene>
    <name evidence="2" type="ORF">C41B8_13230</name>
</gene>
<dbReference type="GO" id="GO:0016787">
    <property type="term" value="F:hydrolase activity"/>
    <property type="evidence" value="ECO:0007669"/>
    <property type="project" value="UniProtKB-KW"/>
</dbReference>
<dbReference type="Gene3D" id="3.40.1080.20">
    <property type="entry name" value="Acetyl-CoA hydrolase/transferase C-terminal domain"/>
    <property type="match status" value="1"/>
</dbReference>
<dbReference type="AlphaFoldDB" id="A0A084IJC7"/>
<dbReference type="PANTHER" id="PTHR21432">
    <property type="entry name" value="ACETYL-COA HYDROLASE-RELATED"/>
    <property type="match status" value="1"/>
</dbReference>
<dbReference type="EMBL" id="APNK01000022">
    <property type="protein sequence ID" value="KEZ76811.1"/>
    <property type="molecule type" value="Genomic_DNA"/>
</dbReference>
<organism evidence="2 3">
    <name type="scientific">Salinisphaera hydrothermalis (strain C41B8)</name>
    <dbReference type="NCBI Taxonomy" id="1304275"/>
    <lineage>
        <taxon>Bacteria</taxon>
        <taxon>Pseudomonadati</taxon>
        <taxon>Pseudomonadota</taxon>
        <taxon>Gammaproteobacteria</taxon>
        <taxon>Salinisphaerales</taxon>
        <taxon>Salinisphaeraceae</taxon>
        <taxon>Salinisphaera</taxon>
    </lineage>
</organism>
<sequence>MALAPKQFTDAEALVDWLIARVGPSLRVGAPLGLGKAATLMNALYRRACADPSIDLTFITALSLDVPAPSSDLERRLMDPIVERVFGDYPGLDYLRDLRRGALPDNITVSEFFFQPGAMLGNSDAQRHYRSVNYTHAGRELMNAGVNVLMQMVAPGTHDDEISLSCNTDVTLDLLPVVERMREAGDAPLVVAQINRRLPTMTRSALVSKQRFDAVFEGEAADFKPFGAPAAPVPDADYAIAARVAALVPDGGTLQIGIGSLSDAIAYCLSLRHNDNARYRRLIGRMPAGAAEKTLVDRYAGREVFQRGLYGCTEMLVDAYLHLHRAGVIKRAVYADLTVQTLLNAGAIDDDVGPRTLTALLDAGAIRAELSAADVDYLKSIGVFHSAVAWSDDHLSAGDNEPRMAPNLADRAARSEIEARCLGTHLAGPTLVHGGFFLGPNDFYQRLRDLDPDTRERFHMTSVGAINHLYGDEPLKRAQRHHARFVNTALKASLDGAVASDGLESGQVLSGVGGQYNFVAQAQELEGARSILCLRAVRSGPRGPESNIVARYGYNTIPRHLRDIVVTEYGVADLRGKTDEDVAVALIEIADARFQDELRASAIAAGKLSSRYRIPPAARGNTPAAVHGWLTPDRDEGLFPPYPYSCDFTETELALIGALRPLGSATPLRLAGIFARNAPKLARHHAAAAPYLERMNLAAPKNRRERWQARLVTLALLESGALGRD</sequence>
<reference evidence="2 3" key="1">
    <citation type="submission" date="2013-03" db="EMBL/GenBank/DDBJ databases">
        <title>Salinisphaera hydrothermalis C41B8 Genome Sequencing.</title>
        <authorList>
            <person name="Li C."/>
            <person name="Lai Q."/>
            <person name="Shao Z."/>
        </authorList>
    </citation>
    <scope>NUCLEOTIDE SEQUENCE [LARGE SCALE GENOMIC DNA]</scope>
    <source>
        <strain evidence="2 3">C41B8</strain>
    </source>
</reference>
<evidence type="ECO:0000313" key="2">
    <source>
        <dbReference type="EMBL" id="KEZ76811.1"/>
    </source>
</evidence>
<dbReference type="GO" id="GO:0006083">
    <property type="term" value="P:acetate metabolic process"/>
    <property type="evidence" value="ECO:0007669"/>
    <property type="project" value="InterPro"/>
</dbReference>
<dbReference type="InterPro" id="IPR038460">
    <property type="entry name" value="AcetylCoA_hyd_C_sf"/>
</dbReference>
<dbReference type="OrthoDB" id="9801795at2"/>